<comment type="caution">
    <text evidence="1">The sequence shown here is derived from an EMBL/GenBank/DDBJ whole genome shotgun (WGS) entry which is preliminary data.</text>
</comment>
<dbReference type="EMBL" id="JAPHNI010001014">
    <property type="protein sequence ID" value="KAJ8107056.1"/>
    <property type="molecule type" value="Genomic_DNA"/>
</dbReference>
<reference evidence="1" key="1">
    <citation type="submission" date="2022-11" db="EMBL/GenBank/DDBJ databases">
        <title>Genome Sequence of Boeremia exigua.</title>
        <authorList>
            <person name="Buettner E."/>
        </authorList>
    </citation>
    <scope>NUCLEOTIDE SEQUENCE</scope>
    <source>
        <strain evidence="1">CU02</strain>
    </source>
</reference>
<evidence type="ECO:0000313" key="2">
    <source>
        <dbReference type="Proteomes" id="UP001153331"/>
    </source>
</evidence>
<organism evidence="1 2">
    <name type="scientific">Boeremia exigua</name>
    <dbReference type="NCBI Taxonomy" id="749465"/>
    <lineage>
        <taxon>Eukaryota</taxon>
        <taxon>Fungi</taxon>
        <taxon>Dikarya</taxon>
        <taxon>Ascomycota</taxon>
        <taxon>Pezizomycotina</taxon>
        <taxon>Dothideomycetes</taxon>
        <taxon>Pleosporomycetidae</taxon>
        <taxon>Pleosporales</taxon>
        <taxon>Pleosporineae</taxon>
        <taxon>Didymellaceae</taxon>
        <taxon>Boeremia</taxon>
    </lineage>
</organism>
<accession>A0ACC2HX14</accession>
<dbReference type="Proteomes" id="UP001153331">
    <property type="component" value="Unassembled WGS sequence"/>
</dbReference>
<evidence type="ECO:0000313" key="1">
    <source>
        <dbReference type="EMBL" id="KAJ8107056.1"/>
    </source>
</evidence>
<keyword evidence="2" id="KW-1185">Reference proteome</keyword>
<name>A0ACC2HX14_9PLEO</name>
<protein>
    <submittedName>
        <fullName evidence="1">Uncharacterized protein</fullName>
    </submittedName>
</protein>
<proteinExistence type="predicted"/>
<sequence length="214" mass="22476">MQKATSHYVVANTGRRCRPDIIESVERNQEPPIRVAKVWAWSSLEGAPVPRALEALRQAADTGLWTLCYDGCLDRTRAGAAVAGALAVATAEAQVLPLAERAVAAVTCAVPLAVRVEARDCSEALRRLQPLAWGNSDRANAGASAEQASPDGEFVGAGSESTFAQPPSATPASPSTVVGVEQRHVVEYKAGAFGRSAAGQNQYSARGIHPERCT</sequence>
<gene>
    <name evidence="1" type="ORF">OPT61_g9130</name>
</gene>